<dbReference type="RefSeq" id="WP_078499842.1">
    <property type="nucleotide sequence ID" value="NZ_MSZX01000006.1"/>
</dbReference>
<dbReference type="EMBL" id="MSZX01000006">
    <property type="protein sequence ID" value="OPA76823.1"/>
    <property type="molecule type" value="Genomic_DNA"/>
</dbReference>
<gene>
    <name evidence="6" type="ORF">BVG16_16835</name>
</gene>
<evidence type="ECO:0000313" key="6">
    <source>
        <dbReference type="EMBL" id="OPA76823.1"/>
    </source>
</evidence>
<dbReference type="InterPro" id="IPR000847">
    <property type="entry name" value="LysR_HTH_N"/>
</dbReference>
<dbReference type="STRING" id="1324314.BVG16_16835"/>
<evidence type="ECO:0000256" key="3">
    <source>
        <dbReference type="ARBA" id="ARBA00023125"/>
    </source>
</evidence>
<feature type="domain" description="HTH lysR-type" evidence="5">
    <location>
        <begin position="1"/>
        <end position="58"/>
    </location>
</feature>
<dbReference type="InterPro" id="IPR005119">
    <property type="entry name" value="LysR_subst-bd"/>
</dbReference>
<dbReference type="OrthoDB" id="8479357at2"/>
<dbReference type="Gene3D" id="3.40.190.290">
    <property type="match status" value="1"/>
</dbReference>
<sequence length="287" mass="32038">MESSDLRIFQQVARHKSVSRAALAMGYVQSNVTLRIQKLETELGISLFHRSHTGVTLTSNGVKLLAYADQILQLMDEAKEVFSSPDIPMSLRIGATQTVSASHLPAFFTAYHKAHPSVSLSIHTDHHEALMNKVVEGSLDGAFISDQYTHEQLTAAYAFAEEVGIIASREHHNLTDLMQYPLIVNQQSGCPYRTLLERWAASHQGIPTMFIEFDTLEAILKGISEGLGISLLPRCVIPPSSSFQYIELPETYRTLTTQFVIRNQKNPPLALRNFIDILNMKKTLAKC</sequence>
<keyword evidence="3" id="KW-0238">DNA-binding</keyword>
<keyword evidence="7" id="KW-1185">Reference proteome</keyword>
<evidence type="ECO:0000259" key="5">
    <source>
        <dbReference type="PROSITE" id="PS50931"/>
    </source>
</evidence>
<dbReference type="AlphaFoldDB" id="A0A1T2XB37"/>
<protein>
    <recommendedName>
        <fullName evidence="5">HTH lysR-type domain-containing protein</fullName>
    </recommendedName>
</protein>
<name>A0A1T2XB37_9BACL</name>
<comment type="caution">
    <text evidence="6">The sequence shown here is derived from an EMBL/GenBank/DDBJ whole genome shotgun (WGS) entry which is preliminary data.</text>
</comment>
<evidence type="ECO:0000256" key="4">
    <source>
        <dbReference type="ARBA" id="ARBA00023163"/>
    </source>
</evidence>
<dbReference type="InterPro" id="IPR036388">
    <property type="entry name" value="WH-like_DNA-bd_sf"/>
</dbReference>
<dbReference type="SUPFAM" id="SSF46785">
    <property type="entry name" value="Winged helix' DNA-binding domain"/>
    <property type="match status" value="1"/>
</dbReference>
<keyword evidence="4" id="KW-0804">Transcription</keyword>
<dbReference type="SUPFAM" id="SSF53850">
    <property type="entry name" value="Periplasmic binding protein-like II"/>
    <property type="match status" value="1"/>
</dbReference>
<comment type="similarity">
    <text evidence="1">Belongs to the LysR transcriptional regulatory family.</text>
</comment>
<dbReference type="FunFam" id="1.10.10.10:FF:000001">
    <property type="entry name" value="LysR family transcriptional regulator"/>
    <property type="match status" value="1"/>
</dbReference>
<dbReference type="InterPro" id="IPR036390">
    <property type="entry name" value="WH_DNA-bd_sf"/>
</dbReference>
<dbReference type="GO" id="GO:0000976">
    <property type="term" value="F:transcription cis-regulatory region binding"/>
    <property type="evidence" value="ECO:0007669"/>
    <property type="project" value="TreeGrafter"/>
</dbReference>
<evidence type="ECO:0000256" key="1">
    <source>
        <dbReference type="ARBA" id="ARBA00009437"/>
    </source>
</evidence>
<reference evidence="6 7" key="1">
    <citation type="submission" date="2017-01" db="EMBL/GenBank/DDBJ databases">
        <title>Genome analysis of Paenibacillus selenitrireducens ES3-24.</title>
        <authorList>
            <person name="Xu D."/>
            <person name="Yao R."/>
            <person name="Zheng S."/>
        </authorList>
    </citation>
    <scope>NUCLEOTIDE SEQUENCE [LARGE SCALE GENOMIC DNA]</scope>
    <source>
        <strain evidence="6 7">ES3-24</strain>
    </source>
</reference>
<evidence type="ECO:0000313" key="7">
    <source>
        <dbReference type="Proteomes" id="UP000190188"/>
    </source>
</evidence>
<organism evidence="6 7">
    <name type="scientific">Paenibacillus selenitireducens</name>
    <dbReference type="NCBI Taxonomy" id="1324314"/>
    <lineage>
        <taxon>Bacteria</taxon>
        <taxon>Bacillati</taxon>
        <taxon>Bacillota</taxon>
        <taxon>Bacilli</taxon>
        <taxon>Bacillales</taxon>
        <taxon>Paenibacillaceae</taxon>
        <taxon>Paenibacillus</taxon>
    </lineage>
</organism>
<keyword evidence="2" id="KW-0805">Transcription regulation</keyword>
<dbReference type="Gene3D" id="1.10.10.10">
    <property type="entry name" value="Winged helix-like DNA-binding domain superfamily/Winged helix DNA-binding domain"/>
    <property type="match status" value="1"/>
</dbReference>
<dbReference type="PANTHER" id="PTHR30126">
    <property type="entry name" value="HTH-TYPE TRANSCRIPTIONAL REGULATOR"/>
    <property type="match status" value="1"/>
</dbReference>
<dbReference type="Pfam" id="PF03466">
    <property type="entry name" value="LysR_substrate"/>
    <property type="match status" value="1"/>
</dbReference>
<dbReference type="Pfam" id="PF00126">
    <property type="entry name" value="HTH_1"/>
    <property type="match status" value="1"/>
</dbReference>
<dbReference type="Proteomes" id="UP000190188">
    <property type="component" value="Unassembled WGS sequence"/>
</dbReference>
<dbReference type="PROSITE" id="PS50931">
    <property type="entry name" value="HTH_LYSR"/>
    <property type="match status" value="1"/>
</dbReference>
<dbReference type="PANTHER" id="PTHR30126:SF40">
    <property type="entry name" value="HTH-TYPE TRANSCRIPTIONAL REGULATOR GLTR"/>
    <property type="match status" value="1"/>
</dbReference>
<evidence type="ECO:0000256" key="2">
    <source>
        <dbReference type="ARBA" id="ARBA00023015"/>
    </source>
</evidence>
<proteinExistence type="inferred from homology"/>
<dbReference type="GO" id="GO:0003700">
    <property type="term" value="F:DNA-binding transcription factor activity"/>
    <property type="evidence" value="ECO:0007669"/>
    <property type="project" value="InterPro"/>
</dbReference>
<accession>A0A1T2XB37</accession>